<organism evidence="1 2">
    <name type="scientific">Aquimarina brevivitae</name>
    <dbReference type="NCBI Taxonomy" id="323412"/>
    <lineage>
        <taxon>Bacteria</taxon>
        <taxon>Pseudomonadati</taxon>
        <taxon>Bacteroidota</taxon>
        <taxon>Flavobacteriia</taxon>
        <taxon>Flavobacteriales</taxon>
        <taxon>Flavobacteriaceae</taxon>
        <taxon>Aquimarina</taxon>
    </lineage>
</organism>
<gene>
    <name evidence="1" type="ORF">EV197_3491</name>
</gene>
<dbReference type="EMBL" id="SGXE01000008">
    <property type="protein sequence ID" value="RZS90502.1"/>
    <property type="molecule type" value="Genomic_DNA"/>
</dbReference>
<evidence type="ECO:0000313" key="1">
    <source>
        <dbReference type="EMBL" id="RZS90502.1"/>
    </source>
</evidence>
<dbReference type="AlphaFoldDB" id="A0A4Q7NVS5"/>
<dbReference type="RefSeq" id="WP_242610763.1">
    <property type="nucleotide sequence ID" value="NZ_SGXE01000008.1"/>
</dbReference>
<accession>A0A4Q7NVS5</accession>
<comment type="caution">
    <text evidence="1">The sequence shown here is derived from an EMBL/GenBank/DDBJ whole genome shotgun (WGS) entry which is preliminary data.</text>
</comment>
<dbReference type="Proteomes" id="UP000292262">
    <property type="component" value="Unassembled WGS sequence"/>
</dbReference>
<keyword evidence="2" id="KW-1185">Reference proteome</keyword>
<evidence type="ECO:0000313" key="2">
    <source>
        <dbReference type="Proteomes" id="UP000292262"/>
    </source>
</evidence>
<sequence length="138" mass="15915">MKTVQITKTTIFLLLFCVLMPIQGKAQKINSFSEYKIIESEYGGKKIRITPHSKTTNVGKDESKYQKNWSVYGVLICYTVDGKKKVKRQDMTFDLKKQGYYETILTYGDNASLGVVSVTYFNMVEQPKEDWPKKESCL</sequence>
<protein>
    <submittedName>
        <fullName evidence="1">Uncharacterized protein</fullName>
    </submittedName>
</protein>
<name>A0A4Q7NVS5_9FLAO</name>
<reference evidence="1 2" key="1">
    <citation type="submission" date="2019-02" db="EMBL/GenBank/DDBJ databases">
        <title>Genomic Encyclopedia of Type Strains, Phase IV (KMG-IV): sequencing the most valuable type-strain genomes for metagenomic binning, comparative biology and taxonomic classification.</title>
        <authorList>
            <person name="Goeker M."/>
        </authorList>
    </citation>
    <scope>NUCLEOTIDE SEQUENCE [LARGE SCALE GENOMIC DNA]</scope>
    <source>
        <strain evidence="1 2">DSM 17196</strain>
    </source>
</reference>
<proteinExistence type="predicted"/>